<dbReference type="PROSITE" id="PS50102">
    <property type="entry name" value="RRM"/>
    <property type="match status" value="1"/>
</dbReference>
<keyword evidence="1" id="KW-0694">RNA-binding</keyword>
<gene>
    <name evidence="4" type="ORF">ADUPG1_005962</name>
</gene>
<comment type="caution">
    <text evidence="4">The sequence shown here is derived from an EMBL/GenBank/DDBJ whole genome shotgun (WGS) entry which is preliminary data.</text>
</comment>
<dbReference type="InterPro" id="IPR035979">
    <property type="entry name" value="RBD_domain_sf"/>
</dbReference>
<evidence type="ECO:0000256" key="1">
    <source>
        <dbReference type="PROSITE-ProRule" id="PRU00176"/>
    </source>
</evidence>
<dbReference type="EMBL" id="BQXS01009696">
    <property type="protein sequence ID" value="GKT31553.1"/>
    <property type="molecule type" value="Genomic_DNA"/>
</dbReference>
<dbReference type="Gene3D" id="3.30.70.330">
    <property type="match status" value="1"/>
</dbReference>
<evidence type="ECO:0000259" key="3">
    <source>
        <dbReference type="PROSITE" id="PS50102"/>
    </source>
</evidence>
<dbReference type="InterPro" id="IPR012677">
    <property type="entry name" value="Nucleotide-bd_a/b_plait_sf"/>
</dbReference>
<reference evidence="4" key="1">
    <citation type="submission" date="2022-03" db="EMBL/GenBank/DDBJ databases">
        <title>Draft genome sequence of Aduncisulcus paluster, a free-living microaerophilic Fornicata.</title>
        <authorList>
            <person name="Yuyama I."/>
            <person name="Kume K."/>
            <person name="Tamura T."/>
            <person name="Inagaki Y."/>
            <person name="Hashimoto T."/>
        </authorList>
    </citation>
    <scope>NUCLEOTIDE SEQUENCE</scope>
    <source>
        <strain evidence="4">NY0171</strain>
    </source>
</reference>
<keyword evidence="5" id="KW-1185">Reference proteome</keyword>
<evidence type="ECO:0000256" key="2">
    <source>
        <dbReference type="SAM" id="MobiDB-lite"/>
    </source>
</evidence>
<proteinExistence type="predicted"/>
<feature type="region of interest" description="Disordered" evidence="2">
    <location>
        <begin position="188"/>
        <end position="207"/>
    </location>
</feature>
<dbReference type="CDD" id="cd00590">
    <property type="entry name" value="RRM_SF"/>
    <property type="match status" value="1"/>
</dbReference>
<accession>A0ABQ5KG96</accession>
<organism evidence="4 5">
    <name type="scientific">Aduncisulcus paluster</name>
    <dbReference type="NCBI Taxonomy" id="2918883"/>
    <lineage>
        <taxon>Eukaryota</taxon>
        <taxon>Metamonada</taxon>
        <taxon>Carpediemonas-like organisms</taxon>
        <taxon>Aduncisulcus</taxon>
    </lineage>
</organism>
<evidence type="ECO:0000313" key="5">
    <source>
        <dbReference type="Proteomes" id="UP001057375"/>
    </source>
</evidence>
<dbReference type="InterPro" id="IPR000504">
    <property type="entry name" value="RRM_dom"/>
</dbReference>
<evidence type="ECO:0000313" key="4">
    <source>
        <dbReference type="EMBL" id="GKT31553.1"/>
    </source>
</evidence>
<name>A0ABQ5KG96_9EUKA</name>
<dbReference type="SUPFAM" id="SSF54928">
    <property type="entry name" value="RNA-binding domain, RBD"/>
    <property type="match status" value="1"/>
</dbReference>
<dbReference type="Proteomes" id="UP001057375">
    <property type="component" value="Unassembled WGS sequence"/>
</dbReference>
<feature type="domain" description="RRM" evidence="3">
    <location>
        <begin position="1"/>
        <end position="73"/>
    </location>
</feature>
<feature type="compositionally biased region" description="Low complexity" evidence="2">
    <location>
        <begin position="198"/>
        <end position="207"/>
    </location>
</feature>
<protein>
    <recommendedName>
        <fullName evidence="3">RRM domain-containing protein</fullName>
    </recommendedName>
</protein>
<sequence>MVIFLHGLPDVCEKEVFAHCQSFGGTIIRISKKEGSAFCFVEYSDEFQEAKAIRYIDRSSLKGKIIRAEPAKHPLYKIQHRKKSHHTSKPVLLESKTHSDLSNPQFQSYLSSHSMQFVFKRILELPIEGQMEILQNLGDHLKVNRYLRAEYSSPPPLIPSYSVSRSYQPSTPSIPSISQAPPAIRHPCFPPQPIQYGSSSSHPSLSRESQFSSLSSQFSHSSLQMTLEFP</sequence>